<protein>
    <submittedName>
        <fullName evidence="2">Uncharacterized protein</fullName>
    </submittedName>
</protein>
<name>A0A5S6QFK9_TRIMR</name>
<evidence type="ECO:0000313" key="1">
    <source>
        <dbReference type="Proteomes" id="UP000046395"/>
    </source>
</evidence>
<dbReference type="WBParaSite" id="TMUE_1000005993.1">
    <property type="protein sequence ID" value="TMUE_1000005993.1"/>
    <property type="gene ID" value="WBGene00289668"/>
</dbReference>
<dbReference type="AlphaFoldDB" id="A0A5S6QFK9"/>
<reference evidence="2" key="1">
    <citation type="submission" date="2019-12" db="UniProtKB">
        <authorList>
            <consortium name="WormBaseParasite"/>
        </authorList>
    </citation>
    <scope>IDENTIFICATION</scope>
</reference>
<accession>A0A5S6QFK9</accession>
<keyword evidence="1" id="KW-1185">Reference proteome</keyword>
<organism evidence="1 2">
    <name type="scientific">Trichuris muris</name>
    <name type="common">Mouse whipworm</name>
    <dbReference type="NCBI Taxonomy" id="70415"/>
    <lineage>
        <taxon>Eukaryota</taxon>
        <taxon>Metazoa</taxon>
        <taxon>Ecdysozoa</taxon>
        <taxon>Nematoda</taxon>
        <taxon>Enoplea</taxon>
        <taxon>Dorylaimia</taxon>
        <taxon>Trichinellida</taxon>
        <taxon>Trichuridae</taxon>
        <taxon>Trichuris</taxon>
    </lineage>
</organism>
<proteinExistence type="predicted"/>
<sequence>MDVPMVECSFVRLTADPDAPTPSRSLQQQRLGKRGLILAVTRLAVGRCMKFMKCTSTFRAFAYSVVHSGSDGNQ</sequence>
<evidence type="ECO:0000313" key="2">
    <source>
        <dbReference type="WBParaSite" id="TMUE_1000005993.1"/>
    </source>
</evidence>
<dbReference type="Proteomes" id="UP000046395">
    <property type="component" value="Unassembled WGS sequence"/>
</dbReference>